<name>A0A2N3WN04_9PSEU</name>
<comment type="caution">
    <text evidence="2">The sequence shown here is derived from an EMBL/GenBank/DDBJ whole genome shotgun (WGS) entry which is preliminary data.</text>
</comment>
<sequence length="65" mass="7449">MESLPGVWSRAVHPYGLLCGFLMSVSAYPMRHWDAPVPMIDVVLFVPYYIGQDSWLHDVVVSRQQ</sequence>
<dbReference type="EMBL" id="PJMY01000003">
    <property type="protein sequence ID" value="PKV95244.1"/>
    <property type="molecule type" value="Genomic_DNA"/>
</dbReference>
<evidence type="ECO:0000313" key="1">
    <source>
        <dbReference type="EMBL" id="MBB2506105.1"/>
    </source>
</evidence>
<dbReference type="Proteomes" id="UP000233750">
    <property type="component" value="Unassembled WGS sequence"/>
</dbReference>
<dbReference type="OrthoDB" id="3700565at2"/>
<organism evidence="2 3">
    <name type="scientific">Amycolatopsis echigonensis</name>
    <dbReference type="NCBI Taxonomy" id="2576905"/>
    <lineage>
        <taxon>Bacteria</taxon>
        <taxon>Bacillati</taxon>
        <taxon>Actinomycetota</taxon>
        <taxon>Actinomycetes</taxon>
        <taxon>Pseudonocardiales</taxon>
        <taxon>Pseudonocardiaceae</taxon>
        <taxon>Amycolatopsis</taxon>
    </lineage>
</organism>
<keyword evidence="3" id="KW-1185">Reference proteome</keyword>
<accession>A0A8E1W9Y3</accession>
<reference evidence="2 3" key="1">
    <citation type="submission" date="2017-12" db="EMBL/GenBank/DDBJ databases">
        <title>Sequencing the genomes of 1000 Actinobacteria strains.</title>
        <authorList>
            <person name="Klenk H.-P."/>
        </authorList>
    </citation>
    <scope>NUCLEOTIDE SEQUENCE [LARGE SCALE GENOMIC DNA]</scope>
    <source>
        <strain evidence="2 3">DSM 45165</strain>
    </source>
</reference>
<proteinExistence type="predicted"/>
<dbReference type="EMBL" id="JACJHR010000143">
    <property type="protein sequence ID" value="MBB2506105.1"/>
    <property type="molecule type" value="Genomic_DNA"/>
</dbReference>
<evidence type="ECO:0000313" key="3">
    <source>
        <dbReference type="Proteomes" id="UP000233750"/>
    </source>
</evidence>
<evidence type="ECO:0000313" key="2">
    <source>
        <dbReference type="EMBL" id="PKV95244.1"/>
    </source>
</evidence>
<dbReference type="Proteomes" id="UP000550260">
    <property type="component" value="Unassembled WGS sequence"/>
</dbReference>
<protein>
    <submittedName>
        <fullName evidence="2">Uncharacterized protein</fullName>
    </submittedName>
</protein>
<evidence type="ECO:0000313" key="4">
    <source>
        <dbReference type="Proteomes" id="UP000550260"/>
    </source>
</evidence>
<dbReference type="RefSeq" id="WP_101438405.1">
    <property type="nucleotide sequence ID" value="NZ_JACJHR010000143.1"/>
</dbReference>
<accession>A0A2N3WN04</accession>
<gene>
    <name evidence="2" type="ORF">ATK30_6154</name>
    <name evidence="1" type="ORF">H5411_44230</name>
</gene>
<dbReference type="AlphaFoldDB" id="A0A2N3WN04"/>
<reference evidence="1 4" key="2">
    <citation type="submission" date="2020-08" db="EMBL/GenBank/DDBJ databases">
        <title>Amycolatopsis echigonensis JCM 21831.</title>
        <authorList>
            <person name="Tedsree N."/>
            <person name="Kuncharoen N."/>
            <person name="Likhitwitayawuid K."/>
            <person name="Tanasupawat S."/>
        </authorList>
    </citation>
    <scope>NUCLEOTIDE SEQUENCE [LARGE SCALE GENOMIC DNA]</scope>
    <source>
        <strain evidence="1 4">JCM 21831</strain>
    </source>
</reference>